<dbReference type="EMBL" id="RDQH01000330">
    <property type="protein sequence ID" value="RXI02448.1"/>
    <property type="molecule type" value="Genomic_DNA"/>
</dbReference>
<organism evidence="1 2">
    <name type="scientific">Malus domestica</name>
    <name type="common">Apple</name>
    <name type="synonym">Pyrus malus</name>
    <dbReference type="NCBI Taxonomy" id="3750"/>
    <lineage>
        <taxon>Eukaryota</taxon>
        <taxon>Viridiplantae</taxon>
        <taxon>Streptophyta</taxon>
        <taxon>Embryophyta</taxon>
        <taxon>Tracheophyta</taxon>
        <taxon>Spermatophyta</taxon>
        <taxon>Magnoliopsida</taxon>
        <taxon>eudicotyledons</taxon>
        <taxon>Gunneridae</taxon>
        <taxon>Pentapetalae</taxon>
        <taxon>rosids</taxon>
        <taxon>fabids</taxon>
        <taxon>Rosales</taxon>
        <taxon>Rosaceae</taxon>
        <taxon>Amygdaloideae</taxon>
        <taxon>Maleae</taxon>
        <taxon>Malus</taxon>
    </lineage>
</organism>
<name>A0A498K4U1_MALDO</name>
<protein>
    <submittedName>
        <fullName evidence="1">Uncharacterized protein</fullName>
    </submittedName>
</protein>
<proteinExistence type="predicted"/>
<dbReference type="Proteomes" id="UP000290289">
    <property type="component" value="Chromosome 4"/>
</dbReference>
<accession>A0A498K4U1</accession>
<reference evidence="1 2" key="1">
    <citation type="submission" date="2018-10" db="EMBL/GenBank/DDBJ databases">
        <title>A high-quality apple genome assembly.</title>
        <authorList>
            <person name="Hu J."/>
        </authorList>
    </citation>
    <scope>NUCLEOTIDE SEQUENCE [LARGE SCALE GENOMIC DNA]</scope>
    <source>
        <strain evidence="2">cv. HFTH1</strain>
        <tissue evidence="1">Young leaf</tissue>
    </source>
</reference>
<sequence length="202" mass="22466">MSHTHYQPRTCTTFTIITLSSLPLFHCCGTQKNPEKLCSEIFPISLVLKMRTVPGKHTHFSGEPMSFEVISGHLRPCHSYLRVAISSPHLALHDLSPSRGALLRSALHSSSRLCLHRGLPHIPPPIKVKHGHLSLSSFSWPNVKSSDSDSCMCVFCKGVSQSVVCTEEKENGALENFISEKRQRYESAEDCADNDEAKQVNK</sequence>
<evidence type="ECO:0000313" key="2">
    <source>
        <dbReference type="Proteomes" id="UP000290289"/>
    </source>
</evidence>
<gene>
    <name evidence="1" type="ORF">DVH24_030377</name>
</gene>
<evidence type="ECO:0000313" key="1">
    <source>
        <dbReference type="EMBL" id="RXI02448.1"/>
    </source>
</evidence>
<comment type="caution">
    <text evidence="1">The sequence shown here is derived from an EMBL/GenBank/DDBJ whole genome shotgun (WGS) entry which is preliminary data.</text>
</comment>
<keyword evidence="2" id="KW-1185">Reference proteome</keyword>
<dbReference type="AlphaFoldDB" id="A0A498K4U1"/>